<organism evidence="4 5">
    <name type="scientific">Kocuria marina subsp. indica</name>
    <dbReference type="NCBI Taxonomy" id="1049583"/>
    <lineage>
        <taxon>Bacteria</taxon>
        <taxon>Bacillati</taxon>
        <taxon>Actinomycetota</taxon>
        <taxon>Actinomycetes</taxon>
        <taxon>Micrococcales</taxon>
        <taxon>Micrococcaceae</taxon>
        <taxon>Kocuria</taxon>
    </lineage>
</organism>
<sequence length="367" mass="40185">MKLLFDARYIRTDHHDGISRYSAELLAATARAVASDPRVRLAALISDPAQAALISDGLPTLLGPSVTSPAEVLTGALLSRYAPDVVFSPMQTMGSLGRRHKLILTLHDLIYYEHPQPPGDLPLPVQWGWRAYHKAWWPQRLTLNRADAVATVSETSRQQILAHRLTKRDVRVIANAAPSAGVPEDEALARLSRRGTDLVYMGSFLPYKNVETLLRAMAHLPGRTLHLLSRISPARRAELQAQVPAGARVIFHGGVGEEQYRELLSSCAALITASRAEGYGLPLVEAFAEGAPVVCSDLPIFREVAGDAAGYAPADDDAAFAARVRELTNPTMAHERVLAGLERICEHTWEDSARDLLDLAWELHQRG</sequence>
<feature type="domain" description="Glycosyltransferase subfamily 4-like N-terminal" evidence="3">
    <location>
        <begin position="64"/>
        <end position="176"/>
    </location>
</feature>
<dbReference type="GO" id="GO:0016757">
    <property type="term" value="F:glycosyltransferase activity"/>
    <property type="evidence" value="ECO:0007669"/>
    <property type="project" value="UniProtKB-KW"/>
</dbReference>
<protein>
    <submittedName>
        <fullName evidence="4">Glycosyltransferase involved in cell wall bisynthesis</fullName>
    </submittedName>
</protein>
<dbReference type="Pfam" id="PF13439">
    <property type="entry name" value="Glyco_transf_4"/>
    <property type="match status" value="1"/>
</dbReference>
<evidence type="ECO:0000313" key="4">
    <source>
        <dbReference type="EMBL" id="SME90228.1"/>
    </source>
</evidence>
<dbReference type="Gene3D" id="3.40.50.2000">
    <property type="entry name" value="Glycogen Phosphorylase B"/>
    <property type="match status" value="2"/>
</dbReference>
<dbReference type="PANTHER" id="PTHR46401:SF2">
    <property type="entry name" value="GLYCOSYLTRANSFERASE WBBK-RELATED"/>
    <property type="match status" value="1"/>
</dbReference>
<reference evidence="5" key="1">
    <citation type="submission" date="2017-04" db="EMBL/GenBank/DDBJ databases">
        <authorList>
            <person name="Varghese N."/>
            <person name="Submissions S."/>
        </authorList>
    </citation>
    <scope>NUCLEOTIDE SEQUENCE [LARGE SCALE GENOMIC DNA]</scope>
    <source>
        <strain evidence="5">NIO-1021</strain>
    </source>
</reference>
<dbReference type="Pfam" id="PF13692">
    <property type="entry name" value="Glyco_trans_1_4"/>
    <property type="match status" value="1"/>
</dbReference>
<name>A0A1X7C591_9MICC</name>
<evidence type="ECO:0000313" key="5">
    <source>
        <dbReference type="Proteomes" id="UP000192929"/>
    </source>
</evidence>
<keyword evidence="5" id="KW-1185">Reference proteome</keyword>
<dbReference type="PANTHER" id="PTHR46401">
    <property type="entry name" value="GLYCOSYLTRANSFERASE WBBK-RELATED"/>
    <property type="match status" value="1"/>
</dbReference>
<dbReference type="Proteomes" id="UP000192929">
    <property type="component" value="Unassembled WGS sequence"/>
</dbReference>
<dbReference type="GO" id="GO:0009103">
    <property type="term" value="P:lipopolysaccharide biosynthetic process"/>
    <property type="evidence" value="ECO:0007669"/>
    <property type="project" value="TreeGrafter"/>
</dbReference>
<dbReference type="RefSeq" id="WP_085106023.1">
    <property type="nucleotide sequence ID" value="NZ_FXAC01000001.1"/>
</dbReference>
<dbReference type="InterPro" id="IPR028098">
    <property type="entry name" value="Glyco_trans_4-like_N"/>
</dbReference>
<dbReference type="SUPFAM" id="SSF53756">
    <property type="entry name" value="UDP-Glycosyltransferase/glycogen phosphorylase"/>
    <property type="match status" value="1"/>
</dbReference>
<evidence type="ECO:0000256" key="2">
    <source>
        <dbReference type="ARBA" id="ARBA00022679"/>
    </source>
</evidence>
<keyword evidence="2 4" id="KW-0808">Transferase</keyword>
<gene>
    <name evidence="4" type="ORF">SAMN06296028_101250</name>
</gene>
<accession>A0A1X7C591</accession>
<evidence type="ECO:0000259" key="3">
    <source>
        <dbReference type="Pfam" id="PF13439"/>
    </source>
</evidence>
<keyword evidence="1" id="KW-0328">Glycosyltransferase</keyword>
<dbReference type="CDD" id="cd03809">
    <property type="entry name" value="GT4_MtfB-like"/>
    <property type="match status" value="1"/>
</dbReference>
<evidence type="ECO:0000256" key="1">
    <source>
        <dbReference type="ARBA" id="ARBA00022676"/>
    </source>
</evidence>
<proteinExistence type="predicted"/>
<dbReference type="AlphaFoldDB" id="A0A1X7C591"/>
<dbReference type="EMBL" id="FXAC01000001">
    <property type="protein sequence ID" value="SME90228.1"/>
    <property type="molecule type" value="Genomic_DNA"/>
</dbReference>